<dbReference type="PANTHER" id="PTHR30619:SF1">
    <property type="entry name" value="RECOMBINATION PROTEIN 2"/>
    <property type="match status" value="1"/>
</dbReference>
<dbReference type="InterPro" id="IPR052159">
    <property type="entry name" value="Competence_DNA_uptake"/>
</dbReference>
<protein>
    <recommendedName>
        <fullName evidence="3">Metallo-beta-lactamase domain-containing protein</fullName>
    </recommendedName>
</protein>
<gene>
    <name evidence="1" type="ORF">C1J00_03645</name>
</gene>
<name>A0A2N8TWS8_9ACTN</name>
<dbReference type="SUPFAM" id="SSF56281">
    <property type="entry name" value="Metallo-hydrolase/oxidoreductase"/>
    <property type="match status" value="1"/>
</dbReference>
<dbReference type="EMBL" id="POUC01000014">
    <property type="protein sequence ID" value="PNG23478.1"/>
    <property type="molecule type" value="Genomic_DNA"/>
</dbReference>
<dbReference type="Proteomes" id="UP000235943">
    <property type="component" value="Unassembled WGS sequence"/>
</dbReference>
<reference evidence="1 2" key="1">
    <citation type="submission" date="2018-01" db="EMBL/GenBank/DDBJ databases">
        <title>Draft genome sequence of Streptomyces sp. 13K301.</title>
        <authorList>
            <person name="Sahin N."/>
            <person name="Saygin H."/>
            <person name="Ay H."/>
        </authorList>
    </citation>
    <scope>NUCLEOTIDE SEQUENCE [LARGE SCALE GENOMIC DNA]</scope>
    <source>
        <strain evidence="1 2">13K301</strain>
    </source>
</reference>
<dbReference type="AlphaFoldDB" id="A0A2N8TWS8"/>
<dbReference type="OrthoDB" id="2971563at2"/>
<evidence type="ECO:0000313" key="2">
    <source>
        <dbReference type="Proteomes" id="UP000235943"/>
    </source>
</evidence>
<dbReference type="Gene3D" id="3.60.15.10">
    <property type="entry name" value="Ribonuclease Z/Hydroxyacylglutathione hydrolase-like"/>
    <property type="match status" value="1"/>
</dbReference>
<proteinExistence type="predicted"/>
<organism evidence="1 2">
    <name type="scientific">Streptomyces cahuitamycinicus</name>
    <dbReference type="NCBI Taxonomy" id="2070367"/>
    <lineage>
        <taxon>Bacteria</taxon>
        <taxon>Bacillati</taxon>
        <taxon>Actinomycetota</taxon>
        <taxon>Actinomycetes</taxon>
        <taxon>Kitasatosporales</taxon>
        <taxon>Streptomycetaceae</taxon>
        <taxon>Streptomyces</taxon>
    </lineage>
</organism>
<dbReference type="InterPro" id="IPR036866">
    <property type="entry name" value="RibonucZ/Hydroxyglut_hydro"/>
</dbReference>
<dbReference type="RefSeq" id="WP_102907577.1">
    <property type="nucleotide sequence ID" value="NZ_POUC01000014.1"/>
</dbReference>
<accession>A0A2N8TWS8</accession>
<evidence type="ECO:0000313" key="1">
    <source>
        <dbReference type="EMBL" id="PNG23478.1"/>
    </source>
</evidence>
<evidence type="ECO:0008006" key="3">
    <source>
        <dbReference type="Google" id="ProtNLM"/>
    </source>
</evidence>
<keyword evidence="2" id="KW-1185">Reference proteome</keyword>
<comment type="caution">
    <text evidence="1">The sequence shown here is derived from an EMBL/GenBank/DDBJ whole genome shotgun (WGS) entry which is preliminary data.</text>
</comment>
<dbReference type="PANTHER" id="PTHR30619">
    <property type="entry name" value="DNA INTERNALIZATION/COMPETENCE PROTEIN COMEC/REC2"/>
    <property type="match status" value="1"/>
</dbReference>
<sequence>MIRIEALPAKHGDCLWVEWDDGPRLRRMLIDGGPGGTRELPTGLAARFARQPENQREFELVVCTHIDDDHLAGLLPLLTAPPKNFSARDIWFNALEHTGPADTLGVVGAQRLTECLRSGRHPWNVATSGEPIAVPTRTGPPQFPLRGLTLTLLSPWAEQLTALRAHWQRATAARARRQARDVLGGTDLFDGADARTLARLAARPYHADDKAPNGSSIAFLAEHPDGSRVLFGADAHAEALVRSLHRVWHGNDFPVSLVKAPHHGSAHNTSRELVAALRCANWLISTDGGHGHRTRFADGRSTHPAPEAVARIMVRNAAAGRPGAPHTTLWFNHRSPSTERYAAPSLRELGLRAEYPRDDNRGIAVAVSRGTVFRDRGTSRPEGPVPE</sequence>